<name>K1P9Z5_MAGGI</name>
<protein>
    <submittedName>
        <fullName evidence="1">Uncharacterized protein</fullName>
    </submittedName>
</protein>
<sequence>MRVNQNKSDENESIDEGGQVAEIVKGDSKGSPFYPRGLHRWVGGWGGDPVLMHRGSSSSSSSSCCIALILSRSLLSGTCEGPRVYNSGSSGSAWGGAVSLTAASTLS</sequence>
<dbReference type="InParanoid" id="K1P9Z5"/>
<dbReference type="HOGENOM" id="CLU_2212472_0_0_1"/>
<proteinExistence type="predicted"/>
<dbReference type="AlphaFoldDB" id="K1P9Z5"/>
<gene>
    <name evidence="1" type="ORF">CGI_10013996</name>
</gene>
<reference evidence="1" key="1">
    <citation type="journal article" date="2012" name="Nature">
        <title>The oyster genome reveals stress adaptation and complexity of shell formation.</title>
        <authorList>
            <person name="Zhang G."/>
            <person name="Fang X."/>
            <person name="Guo X."/>
            <person name="Li L."/>
            <person name="Luo R."/>
            <person name="Xu F."/>
            <person name="Yang P."/>
            <person name="Zhang L."/>
            <person name="Wang X."/>
            <person name="Qi H."/>
            <person name="Xiong Z."/>
            <person name="Que H."/>
            <person name="Xie Y."/>
            <person name="Holland P.W."/>
            <person name="Paps J."/>
            <person name="Zhu Y."/>
            <person name="Wu F."/>
            <person name="Chen Y."/>
            <person name="Wang J."/>
            <person name="Peng C."/>
            <person name="Meng J."/>
            <person name="Yang L."/>
            <person name="Liu J."/>
            <person name="Wen B."/>
            <person name="Zhang N."/>
            <person name="Huang Z."/>
            <person name="Zhu Q."/>
            <person name="Feng Y."/>
            <person name="Mount A."/>
            <person name="Hedgecock D."/>
            <person name="Xu Z."/>
            <person name="Liu Y."/>
            <person name="Domazet-Loso T."/>
            <person name="Du Y."/>
            <person name="Sun X."/>
            <person name="Zhang S."/>
            <person name="Liu B."/>
            <person name="Cheng P."/>
            <person name="Jiang X."/>
            <person name="Li J."/>
            <person name="Fan D."/>
            <person name="Wang W."/>
            <person name="Fu W."/>
            <person name="Wang T."/>
            <person name="Wang B."/>
            <person name="Zhang J."/>
            <person name="Peng Z."/>
            <person name="Li Y."/>
            <person name="Li N."/>
            <person name="Wang J."/>
            <person name="Chen M."/>
            <person name="He Y."/>
            <person name="Tan F."/>
            <person name="Song X."/>
            <person name="Zheng Q."/>
            <person name="Huang R."/>
            <person name="Yang H."/>
            <person name="Du X."/>
            <person name="Chen L."/>
            <person name="Yang M."/>
            <person name="Gaffney P.M."/>
            <person name="Wang S."/>
            <person name="Luo L."/>
            <person name="She Z."/>
            <person name="Ming Y."/>
            <person name="Huang W."/>
            <person name="Zhang S."/>
            <person name="Huang B."/>
            <person name="Zhang Y."/>
            <person name="Qu T."/>
            <person name="Ni P."/>
            <person name="Miao G."/>
            <person name="Wang J."/>
            <person name="Wang Q."/>
            <person name="Steinberg C.E."/>
            <person name="Wang H."/>
            <person name="Li N."/>
            <person name="Qian L."/>
            <person name="Zhang G."/>
            <person name="Li Y."/>
            <person name="Yang H."/>
            <person name="Liu X."/>
            <person name="Wang J."/>
            <person name="Yin Y."/>
            <person name="Wang J."/>
        </authorList>
    </citation>
    <scope>NUCLEOTIDE SEQUENCE [LARGE SCALE GENOMIC DNA]</scope>
    <source>
        <strain evidence="1">05x7-T-G4-1.051#20</strain>
    </source>
</reference>
<dbReference type="EMBL" id="JH818752">
    <property type="protein sequence ID" value="EKC18268.1"/>
    <property type="molecule type" value="Genomic_DNA"/>
</dbReference>
<accession>K1P9Z5</accession>
<organism evidence="1">
    <name type="scientific">Magallana gigas</name>
    <name type="common">Pacific oyster</name>
    <name type="synonym">Crassostrea gigas</name>
    <dbReference type="NCBI Taxonomy" id="29159"/>
    <lineage>
        <taxon>Eukaryota</taxon>
        <taxon>Metazoa</taxon>
        <taxon>Spiralia</taxon>
        <taxon>Lophotrochozoa</taxon>
        <taxon>Mollusca</taxon>
        <taxon>Bivalvia</taxon>
        <taxon>Autobranchia</taxon>
        <taxon>Pteriomorphia</taxon>
        <taxon>Ostreida</taxon>
        <taxon>Ostreoidea</taxon>
        <taxon>Ostreidae</taxon>
        <taxon>Magallana</taxon>
    </lineage>
</organism>
<evidence type="ECO:0000313" key="1">
    <source>
        <dbReference type="EMBL" id="EKC18268.1"/>
    </source>
</evidence>